<gene>
    <name evidence="2" type="ORF">Airi01_018070</name>
</gene>
<dbReference type="InterPro" id="IPR007139">
    <property type="entry name" value="DUF349"/>
</dbReference>
<feature type="coiled-coil region" evidence="1">
    <location>
        <begin position="321"/>
        <end position="385"/>
    </location>
</feature>
<dbReference type="EMBL" id="BSTJ01000002">
    <property type="protein sequence ID" value="GLY73540.1"/>
    <property type="molecule type" value="Genomic_DNA"/>
</dbReference>
<protein>
    <submittedName>
        <fullName evidence="2">DNA repair ATPase</fullName>
    </submittedName>
</protein>
<keyword evidence="1" id="KW-0175">Coiled coil</keyword>
<comment type="caution">
    <text evidence="2">The sequence shown here is derived from an EMBL/GenBank/DDBJ whole genome shotgun (WGS) entry which is preliminary data.</text>
</comment>
<dbReference type="RefSeq" id="WP_285618969.1">
    <property type="nucleotide sequence ID" value="NZ_BSTJ01000002.1"/>
</dbReference>
<evidence type="ECO:0000313" key="3">
    <source>
        <dbReference type="Proteomes" id="UP001165135"/>
    </source>
</evidence>
<sequence length="409" mass="46917">MTTDPWGRVDENGTVYVRTAAGERTVGSWQAGAPEEALAYFRRKYDALVTEVDLLEQRIKTTDLAAAQAEHSIARLREAVTEAHAVGDLDGLGRRLDGLSELVGERREQIKVARDQARVHAREIKERIVAEAERIAVEETHWKNGGERLRQLVEEWKAAERVDRPTETALWKRLSSARNAFTKRRKAYFSNLEVEREHARAEKERLVLDAEAMVDSTDWGPTAAAYRELMRQWKMAGRASRDAEEELWARFKGAQDTFFSARSAVFAERDAEFREHAEAKEKLLTEAERLLPVRDVRSARQALRSIQERWEGIGMVPRDSRERLEGRLRKIEEAVRTAEESEWRRTNPEARARAEATVAQLRSSIEQLEKRLEKARNAGRDKDVKDAEEALTARRAWLAEAEHTLSELS</sequence>
<evidence type="ECO:0000313" key="2">
    <source>
        <dbReference type="EMBL" id="GLY73540.1"/>
    </source>
</evidence>
<dbReference type="AlphaFoldDB" id="A0A9W6RGK6"/>
<name>A0A9W6RGK6_9ACTN</name>
<evidence type="ECO:0000256" key="1">
    <source>
        <dbReference type="SAM" id="Coils"/>
    </source>
</evidence>
<organism evidence="2 3">
    <name type="scientific">Actinoallomurus iriomotensis</name>
    <dbReference type="NCBI Taxonomy" id="478107"/>
    <lineage>
        <taxon>Bacteria</taxon>
        <taxon>Bacillati</taxon>
        <taxon>Actinomycetota</taxon>
        <taxon>Actinomycetes</taxon>
        <taxon>Streptosporangiales</taxon>
        <taxon>Thermomonosporaceae</taxon>
        <taxon>Actinoallomurus</taxon>
    </lineage>
</organism>
<reference evidence="2" key="1">
    <citation type="submission" date="2023-03" db="EMBL/GenBank/DDBJ databases">
        <title>Actinoallomurus iriomotensis NBRC 103681.</title>
        <authorList>
            <person name="Ichikawa N."/>
            <person name="Sato H."/>
            <person name="Tonouchi N."/>
        </authorList>
    </citation>
    <scope>NUCLEOTIDE SEQUENCE</scope>
    <source>
        <strain evidence="2">NBRC 103681</strain>
    </source>
</reference>
<dbReference type="Proteomes" id="UP001165135">
    <property type="component" value="Unassembled WGS sequence"/>
</dbReference>
<dbReference type="Pfam" id="PF03993">
    <property type="entry name" value="DUF349"/>
    <property type="match status" value="3"/>
</dbReference>
<accession>A0A9W6RGK6</accession>
<proteinExistence type="predicted"/>